<protein>
    <recommendedName>
        <fullName evidence="10">Protein TonB</fullName>
    </recommendedName>
</protein>
<dbReference type="InterPro" id="IPR051045">
    <property type="entry name" value="TonB-dependent_transducer"/>
</dbReference>
<dbReference type="InterPro" id="IPR003538">
    <property type="entry name" value="TonB"/>
</dbReference>
<keyword evidence="9 10" id="KW-0472">Membrane</keyword>
<evidence type="ECO:0000313" key="13">
    <source>
        <dbReference type="EMBL" id="GIU44862.1"/>
    </source>
</evidence>
<dbReference type="InterPro" id="IPR006260">
    <property type="entry name" value="TonB/TolA_C"/>
</dbReference>
<feature type="domain" description="TonB C-terminal" evidence="12">
    <location>
        <begin position="114"/>
        <end position="209"/>
    </location>
</feature>
<name>A0ABQ4PBB7_9GAMM</name>
<organism evidence="13 14">
    <name type="scientific">Shewanella sairae</name>
    <dbReference type="NCBI Taxonomy" id="190310"/>
    <lineage>
        <taxon>Bacteria</taxon>
        <taxon>Pseudomonadati</taxon>
        <taxon>Pseudomonadota</taxon>
        <taxon>Gammaproteobacteria</taxon>
        <taxon>Alteromonadales</taxon>
        <taxon>Shewanellaceae</taxon>
        <taxon>Shewanella</taxon>
    </lineage>
</organism>
<dbReference type="InterPro" id="IPR037682">
    <property type="entry name" value="TonB_C"/>
</dbReference>
<evidence type="ECO:0000256" key="1">
    <source>
        <dbReference type="ARBA" id="ARBA00004383"/>
    </source>
</evidence>
<comment type="function">
    <text evidence="10">Interacts with outer membrane receptor proteins that carry out high-affinity binding and energy dependent uptake into the periplasmic space of specific substrates. It could act to transduce energy from the cytoplasmic membrane to specific energy-requiring processes in the outer membrane, resulting in the release into the periplasm of ligands bound by these outer membrane proteins.</text>
</comment>
<evidence type="ECO:0000313" key="14">
    <source>
        <dbReference type="Proteomes" id="UP000887104"/>
    </source>
</evidence>
<dbReference type="PANTHER" id="PTHR33446">
    <property type="entry name" value="PROTEIN TONB-RELATED"/>
    <property type="match status" value="1"/>
</dbReference>
<feature type="compositionally biased region" description="Pro residues" evidence="11">
    <location>
        <begin position="65"/>
        <end position="79"/>
    </location>
</feature>
<dbReference type="Pfam" id="PF03544">
    <property type="entry name" value="TonB_C"/>
    <property type="match status" value="1"/>
</dbReference>
<dbReference type="EMBL" id="BPEY01000024">
    <property type="protein sequence ID" value="GIU44862.1"/>
    <property type="molecule type" value="Genomic_DNA"/>
</dbReference>
<dbReference type="SUPFAM" id="SSF74653">
    <property type="entry name" value="TolA/TonB C-terminal domain"/>
    <property type="match status" value="1"/>
</dbReference>
<feature type="region of interest" description="Disordered" evidence="11">
    <location>
        <begin position="32"/>
        <end position="95"/>
    </location>
</feature>
<evidence type="ECO:0000256" key="2">
    <source>
        <dbReference type="ARBA" id="ARBA00006555"/>
    </source>
</evidence>
<dbReference type="Gene3D" id="3.30.1150.10">
    <property type="match status" value="1"/>
</dbReference>
<evidence type="ECO:0000256" key="10">
    <source>
        <dbReference type="RuleBase" id="RU362123"/>
    </source>
</evidence>
<comment type="similarity">
    <text evidence="2 10">Belongs to the TonB family.</text>
</comment>
<keyword evidence="4 10" id="KW-1003">Cell membrane</keyword>
<keyword evidence="3 10" id="KW-0813">Transport</keyword>
<comment type="caution">
    <text evidence="13">The sequence shown here is derived from an EMBL/GenBank/DDBJ whole genome shotgun (WGS) entry which is preliminary data.</text>
</comment>
<feature type="transmembrane region" description="Helical" evidence="10">
    <location>
        <begin position="7"/>
        <end position="29"/>
    </location>
</feature>
<keyword evidence="8 10" id="KW-1133">Transmembrane helix</keyword>
<evidence type="ECO:0000256" key="11">
    <source>
        <dbReference type="SAM" id="MobiDB-lite"/>
    </source>
</evidence>
<dbReference type="PRINTS" id="PR01374">
    <property type="entry name" value="TONBPROTEIN"/>
</dbReference>
<keyword evidence="6 10" id="KW-0812">Transmembrane</keyword>
<accession>A0ABQ4PBB7</accession>
<feature type="compositionally biased region" description="Polar residues" evidence="11">
    <location>
        <begin position="82"/>
        <end position="93"/>
    </location>
</feature>
<evidence type="ECO:0000259" key="12">
    <source>
        <dbReference type="PROSITE" id="PS52015"/>
    </source>
</evidence>
<evidence type="ECO:0000256" key="4">
    <source>
        <dbReference type="ARBA" id="ARBA00022475"/>
    </source>
</evidence>
<keyword evidence="14" id="KW-1185">Reference proteome</keyword>
<dbReference type="Proteomes" id="UP000887104">
    <property type="component" value="Unassembled WGS sequence"/>
</dbReference>
<dbReference type="PANTHER" id="PTHR33446:SF14">
    <property type="entry name" value="PROTEIN TONB"/>
    <property type="match status" value="1"/>
</dbReference>
<evidence type="ECO:0000256" key="3">
    <source>
        <dbReference type="ARBA" id="ARBA00022448"/>
    </source>
</evidence>
<evidence type="ECO:0000256" key="6">
    <source>
        <dbReference type="ARBA" id="ARBA00022692"/>
    </source>
</evidence>
<evidence type="ECO:0000256" key="8">
    <source>
        <dbReference type="ARBA" id="ARBA00022989"/>
    </source>
</evidence>
<proteinExistence type="inferred from homology"/>
<keyword evidence="7 10" id="KW-0653">Protein transport</keyword>
<keyword evidence="10" id="KW-0735">Signal-anchor</keyword>
<keyword evidence="5 10" id="KW-0997">Cell inner membrane</keyword>
<evidence type="ECO:0000256" key="9">
    <source>
        <dbReference type="ARBA" id="ARBA00023136"/>
    </source>
</evidence>
<dbReference type="NCBIfam" id="TIGR01352">
    <property type="entry name" value="tonB_Cterm"/>
    <property type="match status" value="1"/>
</dbReference>
<evidence type="ECO:0000256" key="5">
    <source>
        <dbReference type="ARBA" id="ARBA00022519"/>
    </source>
</evidence>
<dbReference type="PROSITE" id="PS52015">
    <property type="entry name" value="TONB_CTD"/>
    <property type="match status" value="1"/>
</dbReference>
<gene>
    <name evidence="13" type="primary">tonB2</name>
    <name evidence="13" type="ORF">TUM4438_17050</name>
</gene>
<comment type="subcellular location">
    <subcellularLocation>
        <location evidence="1 10">Cell inner membrane</location>
        <topology evidence="1 10">Single-pass membrane protein</topology>
        <orientation evidence="1 10">Periplasmic side</orientation>
    </subcellularLocation>
</comment>
<reference evidence="13" key="1">
    <citation type="submission" date="2021-05" db="EMBL/GenBank/DDBJ databases">
        <title>Molecular characterization for Shewanella algae harboring chromosomal blaOXA-55-like strains isolated from clinical and environment sample.</title>
        <authorList>
            <person name="Ohama Y."/>
            <person name="Aoki K."/>
            <person name="Harada S."/>
            <person name="Moriya K."/>
            <person name="Ishii Y."/>
            <person name="Tateda K."/>
        </authorList>
    </citation>
    <scope>NUCLEOTIDE SEQUENCE</scope>
    <source>
        <strain evidence="13">JCM 11563</strain>
    </source>
</reference>
<evidence type="ECO:0000256" key="7">
    <source>
        <dbReference type="ARBA" id="ARBA00022927"/>
    </source>
</evidence>
<sequence>MNNMLRGIVSLIIGAAVTFALFVFMAFLVGGGPTRHETSTETPVIEITMNRDDASAQKKPRVKPKPPTPPEQPPKPDTTPPDSSSDIDTNMSFSMGGVDAGGANTGFKLGNMMTRDGDATPIVRIEPQYPIAAARDGKEGWVQLSFTINELGGVEDVKVIKAEPKRLFNKEARRALKKWKYKPKIVDGKALKQPGMTVQLDFTLDKGGR</sequence>